<evidence type="ECO:0000256" key="2">
    <source>
        <dbReference type="ARBA" id="ARBA00006739"/>
    </source>
</evidence>
<evidence type="ECO:0000259" key="6">
    <source>
        <dbReference type="Pfam" id="PF00535"/>
    </source>
</evidence>
<comment type="similarity">
    <text evidence="2">Belongs to the glycosyltransferase 2 family.</text>
</comment>
<dbReference type="SUPFAM" id="SSF53448">
    <property type="entry name" value="Nucleotide-diphospho-sugar transferases"/>
    <property type="match status" value="1"/>
</dbReference>
<dbReference type="InterPro" id="IPR001173">
    <property type="entry name" value="Glyco_trans_2-like"/>
</dbReference>
<dbReference type="Proteomes" id="UP001143480">
    <property type="component" value="Unassembled WGS sequence"/>
</dbReference>
<evidence type="ECO:0000256" key="4">
    <source>
        <dbReference type="ARBA" id="ARBA00022679"/>
    </source>
</evidence>
<dbReference type="Gene3D" id="3.90.550.10">
    <property type="entry name" value="Spore Coat Polysaccharide Biosynthesis Protein SpsA, Chain A"/>
    <property type="match status" value="1"/>
</dbReference>
<proteinExistence type="inferred from homology"/>
<comment type="pathway">
    <text evidence="1">Cell wall biogenesis; cell wall polysaccharide biosynthesis.</text>
</comment>
<evidence type="ECO:0000256" key="5">
    <source>
        <dbReference type="SAM" id="MobiDB-lite"/>
    </source>
</evidence>
<keyword evidence="3" id="KW-0328">Glycosyltransferase</keyword>
<keyword evidence="4" id="KW-0808">Transferase</keyword>
<reference evidence="7" key="1">
    <citation type="journal article" date="2014" name="Int. J. Syst. Evol. Microbiol.">
        <title>Complete genome sequence of Corynebacterium casei LMG S-19264T (=DSM 44701T), isolated from a smear-ripened cheese.</title>
        <authorList>
            <consortium name="US DOE Joint Genome Institute (JGI-PGF)"/>
            <person name="Walter F."/>
            <person name="Albersmeier A."/>
            <person name="Kalinowski J."/>
            <person name="Ruckert C."/>
        </authorList>
    </citation>
    <scope>NUCLEOTIDE SEQUENCE</scope>
    <source>
        <strain evidence="7">VKM Ac-1321</strain>
    </source>
</reference>
<dbReference type="AlphaFoldDB" id="A0A9W6KTV4"/>
<dbReference type="EMBL" id="BSFP01000088">
    <property type="protein sequence ID" value="GLL07188.1"/>
    <property type="molecule type" value="Genomic_DNA"/>
</dbReference>
<feature type="region of interest" description="Disordered" evidence="5">
    <location>
        <begin position="337"/>
        <end position="357"/>
    </location>
</feature>
<evidence type="ECO:0000313" key="8">
    <source>
        <dbReference type="Proteomes" id="UP001143480"/>
    </source>
</evidence>
<dbReference type="PANTHER" id="PTHR43179:SF12">
    <property type="entry name" value="GALACTOFURANOSYLTRANSFERASE GLFT2"/>
    <property type="match status" value="1"/>
</dbReference>
<gene>
    <name evidence="7" type="ORF">GCM10017581_089400</name>
</gene>
<dbReference type="RefSeq" id="WP_261963119.1">
    <property type="nucleotide sequence ID" value="NZ_BAAAXA010000003.1"/>
</dbReference>
<evidence type="ECO:0000256" key="1">
    <source>
        <dbReference type="ARBA" id="ARBA00004776"/>
    </source>
</evidence>
<keyword evidence="8" id="KW-1185">Reference proteome</keyword>
<dbReference type="PANTHER" id="PTHR43179">
    <property type="entry name" value="RHAMNOSYLTRANSFERASE WBBL"/>
    <property type="match status" value="1"/>
</dbReference>
<comment type="caution">
    <text evidence="7">The sequence shown here is derived from an EMBL/GenBank/DDBJ whole genome shotgun (WGS) entry which is preliminary data.</text>
</comment>
<name>A0A9W6KTV4_9ACTN</name>
<protein>
    <recommendedName>
        <fullName evidence="6">Glycosyltransferase 2-like domain-containing protein</fullName>
    </recommendedName>
</protein>
<dbReference type="GO" id="GO:0016757">
    <property type="term" value="F:glycosyltransferase activity"/>
    <property type="evidence" value="ECO:0007669"/>
    <property type="project" value="UniProtKB-KW"/>
</dbReference>
<evidence type="ECO:0000256" key="3">
    <source>
        <dbReference type="ARBA" id="ARBA00022676"/>
    </source>
</evidence>
<sequence>MSHSTGPVVSIVTVAHNSREGLLKGLAAVQRSTEVPTEMIVVDNASTDNTAAAVRHAFRAVNVIRRDEPLPAPAALNLGAAAAKAPWLLFLDPGLEPLGDTIRTLVEHAGSHPSDRLCTGRTLRDRLAPRPYYWPHTGRRVRRVIRTVRDRLIPTGRRPATGRVDDGRTIESPPTLLGTVCLAAGLPFDPERLPRLDRAIGGAVPALTPRMLLIERALWDRLGGFDERLPTADLSVRAKALGARPTLVPDAQMAAIPPERPTGRHAAPELPRPPARLVTTALLIERMAYAHRHFTPSRERAAGLILTAAAWLRSATGEPWLSIWRRRESWLDTTEPMPFVPAQKSRTPALHRDLSQP</sequence>
<feature type="domain" description="Glycosyltransferase 2-like" evidence="6">
    <location>
        <begin position="10"/>
        <end position="125"/>
    </location>
</feature>
<organism evidence="7 8">
    <name type="scientific">Dactylosporangium matsuzakiense</name>
    <dbReference type="NCBI Taxonomy" id="53360"/>
    <lineage>
        <taxon>Bacteria</taxon>
        <taxon>Bacillati</taxon>
        <taxon>Actinomycetota</taxon>
        <taxon>Actinomycetes</taxon>
        <taxon>Micromonosporales</taxon>
        <taxon>Micromonosporaceae</taxon>
        <taxon>Dactylosporangium</taxon>
    </lineage>
</organism>
<dbReference type="Pfam" id="PF00535">
    <property type="entry name" value="Glycos_transf_2"/>
    <property type="match status" value="1"/>
</dbReference>
<reference evidence="7" key="2">
    <citation type="submission" date="2023-01" db="EMBL/GenBank/DDBJ databases">
        <authorList>
            <person name="Sun Q."/>
            <person name="Evtushenko L."/>
        </authorList>
    </citation>
    <scope>NUCLEOTIDE SEQUENCE</scope>
    <source>
        <strain evidence="7">VKM Ac-1321</strain>
    </source>
</reference>
<dbReference type="InterPro" id="IPR029044">
    <property type="entry name" value="Nucleotide-diphossugar_trans"/>
</dbReference>
<evidence type="ECO:0000313" key="7">
    <source>
        <dbReference type="EMBL" id="GLL07188.1"/>
    </source>
</evidence>
<accession>A0A9W6KTV4</accession>